<accession>A0A179DCV9</accession>
<proteinExistence type="inferred from homology"/>
<dbReference type="GO" id="GO:0016301">
    <property type="term" value="F:kinase activity"/>
    <property type="evidence" value="ECO:0007669"/>
    <property type="project" value="UniProtKB-KW"/>
</dbReference>
<keyword evidence="4" id="KW-0418">Kinase</keyword>
<keyword evidence="8" id="KW-1185">Reference proteome</keyword>
<evidence type="ECO:0000256" key="5">
    <source>
        <dbReference type="ARBA" id="ARBA00022840"/>
    </source>
</evidence>
<reference evidence="7 8" key="2">
    <citation type="submission" date="2016-06" db="EMBL/GenBank/DDBJ databases">
        <title>Pedobacter psychrophilus sp. nov., isolated from Antarctic fragmentary rock.</title>
        <authorList>
            <person name="Svec P."/>
        </authorList>
    </citation>
    <scope>NUCLEOTIDE SEQUENCE [LARGE SCALE GENOMIC DNA]</scope>
    <source>
        <strain evidence="7 8">CCM 8644</strain>
    </source>
</reference>
<gene>
    <name evidence="7" type="ORF">A5893_16065</name>
</gene>
<dbReference type="PANTHER" id="PTHR34273">
    <property type="entry name" value="METHYLTHIORIBOSE KINASE"/>
    <property type="match status" value="1"/>
</dbReference>
<name>A0A179DCV9_9SPHI</name>
<evidence type="ECO:0000313" key="7">
    <source>
        <dbReference type="EMBL" id="OAQ38303.1"/>
    </source>
</evidence>
<evidence type="ECO:0000313" key="8">
    <source>
        <dbReference type="Proteomes" id="UP000078459"/>
    </source>
</evidence>
<organism evidence="7 8">
    <name type="scientific">Pedobacter psychrophilus</name>
    <dbReference type="NCBI Taxonomy" id="1826909"/>
    <lineage>
        <taxon>Bacteria</taxon>
        <taxon>Pseudomonadati</taxon>
        <taxon>Bacteroidota</taxon>
        <taxon>Sphingobacteriia</taxon>
        <taxon>Sphingobacteriales</taxon>
        <taxon>Sphingobacteriaceae</taxon>
        <taxon>Pedobacter</taxon>
    </lineage>
</organism>
<feature type="domain" description="Aminoglycoside phosphotransferase" evidence="6">
    <location>
        <begin position="51"/>
        <end position="259"/>
    </location>
</feature>
<sequence>MNLDQNNLSEITNYLQLHELIKAHEVVSKAEKPGEGNMNYTLRLFVDDKTFIIKQARPYVEKYPSIAAPKERILVESAFYDHIDSHHFIKHRTPKILLSDAKHHILIMEDLGLANDYSSLYKKGEILDLEDAKLAAVFVHELHSNFKLTKPNELMANRKLRALNHEHIFIYPFLEDNGFDLDTVTPGLQKISMTYKNDEVLKNKISELGKSYLADDNYLLHGDYYPGSWLNSKDGLMVIDPEFAFYGKAEFDLGVLHAHMHLAQQTDDVFETLNKFYVKSQNFDETLFQQFIGIEIMRRLIGLAQLPLDLDLKEKVALLEKAALLINS</sequence>
<evidence type="ECO:0000256" key="1">
    <source>
        <dbReference type="ARBA" id="ARBA00010165"/>
    </source>
</evidence>
<dbReference type="Gene3D" id="3.30.200.20">
    <property type="entry name" value="Phosphorylase Kinase, domain 1"/>
    <property type="match status" value="1"/>
</dbReference>
<evidence type="ECO:0000256" key="3">
    <source>
        <dbReference type="ARBA" id="ARBA00022741"/>
    </source>
</evidence>
<protein>
    <recommendedName>
        <fullName evidence="6">Aminoglycoside phosphotransferase domain-containing protein</fullName>
    </recommendedName>
</protein>
<keyword evidence="5" id="KW-0067">ATP-binding</keyword>
<dbReference type="GO" id="GO:0005524">
    <property type="term" value="F:ATP binding"/>
    <property type="evidence" value="ECO:0007669"/>
    <property type="project" value="UniProtKB-KW"/>
</dbReference>
<reference evidence="7 8" key="1">
    <citation type="submission" date="2016-04" db="EMBL/GenBank/DDBJ databases">
        <authorList>
            <person name="Evans L.H."/>
            <person name="Alamgir A."/>
            <person name="Owens N."/>
            <person name="Weber N.D."/>
            <person name="Virtaneva K."/>
            <person name="Barbian K."/>
            <person name="Babar A."/>
            <person name="Rosenke K."/>
        </authorList>
    </citation>
    <scope>NUCLEOTIDE SEQUENCE [LARGE SCALE GENOMIC DNA]</scope>
    <source>
        <strain evidence="7 8">CCM 8644</strain>
    </source>
</reference>
<evidence type="ECO:0000256" key="4">
    <source>
        <dbReference type="ARBA" id="ARBA00022777"/>
    </source>
</evidence>
<keyword evidence="3" id="KW-0547">Nucleotide-binding</keyword>
<dbReference type="InterPro" id="IPR002575">
    <property type="entry name" value="Aminoglycoside_PTrfase"/>
</dbReference>
<dbReference type="Gene3D" id="3.90.1200.10">
    <property type="match status" value="1"/>
</dbReference>
<dbReference type="EMBL" id="LWHJ01000031">
    <property type="protein sequence ID" value="OAQ38303.1"/>
    <property type="molecule type" value="Genomic_DNA"/>
</dbReference>
<dbReference type="OrthoDB" id="9777791at2"/>
<evidence type="ECO:0000259" key="6">
    <source>
        <dbReference type="Pfam" id="PF01636"/>
    </source>
</evidence>
<dbReference type="AlphaFoldDB" id="A0A179DCV9"/>
<dbReference type="Proteomes" id="UP000078459">
    <property type="component" value="Unassembled WGS sequence"/>
</dbReference>
<comment type="similarity">
    <text evidence="1">Belongs to the methylthioribose kinase family.</text>
</comment>
<comment type="caution">
    <text evidence="7">The sequence shown here is derived from an EMBL/GenBank/DDBJ whole genome shotgun (WGS) entry which is preliminary data.</text>
</comment>
<dbReference type="SUPFAM" id="SSF56112">
    <property type="entry name" value="Protein kinase-like (PK-like)"/>
    <property type="match status" value="1"/>
</dbReference>
<evidence type="ECO:0000256" key="2">
    <source>
        <dbReference type="ARBA" id="ARBA00022679"/>
    </source>
</evidence>
<keyword evidence="2" id="KW-0808">Transferase</keyword>
<dbReference type="STRING" id="1826909.A5893_16065"/>
<dbReference type="PANTHER" id="PTHR34273:SF2">
    <property type="entry name" value="METHYLTHIORIBOSE KINASE"/>
    <property type="match status" value="1"/>
</dbReference>
<dbReference type="InterPro" id="IPR011009">
    <property type="entry name" value="Kinase-like_dom_sf"/>
</dbReference>
<dbReference type="RefSeq" id="WP_068823697.1">
    <property type="nucleotide sequence ID" value="NZ_LWHJ01000031.1"/>
</dbReference>
<dbReference type="Pfam" id="PF01636">
    <property type="entry name" value="APH"/>
    <property type="match status" value="1"/>
</dbReference>